<protein>
    <submittedName>
        <fullName evidence="1">Uncharacterized protein</fullName>
    </submittedName>
</protein>
<evidence type="ECO:0000313" key="2">
    <source>
        <dbReference type="Proteomes" id="UP001214576"/>
    </source>
</evidence>
<proteinExistence type="predicted"/>
<organism evidence="1 2">
    <name type="scientific">Ovis ammon polii</name>
    <dbReference type="NCBI Taxonomy" id="230172"/>
    <lineage>
        <taxon>Eukaryota</taxon>
        <taxon>Metazoa</taxon>
        <taxon>Chordata</taxon>
        <taxon>Craniata</taxon>
        <taxon>Vertebrata</taxon>
        <taxon>Euteleostomi</taxon>
        <taxon>Mammalia</taxon>
        <taxon>Eutheria</taxon>
        <taxon>Laurasiatheria</taxon>
        <taxon>Artiodactyla</taxon>
        <taxon>Ruminantia</taxon>
        <taxon>Pecora</taxon>
        <taxon>Bovidae</taxon>
        <taxon>Caprinae</taxon>
        <taxon>Ovis</taxon>
    </lineage>
</organism>
<keyword evidence="2" id="KW-1185">Reference proteome</keyword>
<dbReference type="Proteomes" id="UP001214576">
    <property type="component" value="Unassembled WGS sequence"/>
</dbReference>
<evidence type="ECO:0000313" key="1">
    <source>
        <dbReference type="EMBL" id="KAI4539917.1"/>
    </source>
</evidence>
<dbReference type="EMBL" id="JAKZEL010000010">
    <property type="protein sequence ID" value="KAI4539917.1"/>
    <property type="molecule type" value="Genomic_DNA"/>
</dbReference>
<comment type="caution">
    <text evidence="1">The sequence shown here is derived from an EMBL/GenBank/DDBJ whole genome shotgun (WGS) entry which is preliminary data.</text>
</comment>
<name>A0AAD4U807_OVIAM</name>
<accession>A0AAD4U807</accession>
<dbReference type="AlphaFoldDB" id="A0AAD4U807"/>
<gene>
    <name evidence="1" type="ORF">MG293_010312</name>
</gene>
<sequence length="266" mass="29157">MWTNGPEVDKTWQGLEVLGDCCPGAAALESELVQDTRPQSPAGPPLEDRALATLRVRLQHRLSISLQVRKPDQSRFHRLIPDEPLGPSGAPCGLDPGRYPPSPCPQVLLPLYRLPAGRIEASSPRRRQQLLLQWPVSKGSTQQTTVGAVEDVVLLLVSCLPCKFSSGDLISSSHKSSTQTCFFSPVFDPDFSRGPSCKRLILRYFLPEAACPRRTHRHSASYVMPAIRVCIVRMPGSTTLTQPQQCRNTAYPAPLLLAPSSELGTN</sequence>
<reference evidence="1" key="1">
    <citation type="submission" date="2022-03" db="EMBL/GenBank/DDBJ databases">
        <title>Genomic analyses of argali, domestic sheep and their hybrids provide insights into chromosomal evolution, heterosis and genetic basis of agronomic traits.</title>
        <authorList>
            <person name="Li M."/>
        </authorList>
    </citation>
    <scope>NUCLEOTIDE SEQUENCE</scope>
    <source>
        <strain evidence="1">CAU-MHL-2022a</strain>
        <tissue evidence="1">Skin</tissue>
    </source>
</reference>